<evidence type="ECO:0000313" key="6">
    <source>
        <dbReference type="EMBL" id="MBJ3808773.1"/>
    </source>
</evidence>
<dbReference type="EMBL" id="JAEKOZ010000009">
    <property type="protein sequence ID" value="MBJ3808773.1"/>
    <property type="molecule type" value="Genomic_DNA"/>
</dbReference>
<dbReference type="Proteomes" id="UP000634780">
    <property type="component" value="Unassembled WGS sequence"/>
</dbReference>
<dbReference type="PANTHER" id="PTHR33204">
    <property type="entry name" value="TRANSCRIPTIONAL REGULATOR, MARR FAMILY"/>
    <property type="match status" value="1"/>
</dbReference>
<dbReference type="RefSeq" id="WP_198897826.1">
    <property type="nucleotide sequence ID" value="NZ_BMVR01000002.1"/>
</dbReference>
<evidence type="ECO:0000313" key="7">
    <source>
        <dbReference type="Proteomes" id="UP000634780"/>
    </source>
</evidence>
<reference evidence="6 7" key="1">
    <citation type="submission" date="2020-12" db="EMBL/GenBank/DDBJ databases">
        <title>Streptomyces typhae sp. nov., a novel endophytic actinomycete isolated from the root of cattail pollen (Typha angustifolia L.).</title>
        <authorList>
            <person name="Peng C."/>
            <person name="Liu C."/>
        </authorList>
    </citation>
    <scope>NUCLEOTIDE SEQUENCE [LARGE SCALE GENOMIC DNA]</scope>
    <source>
        <strain evidence="6 7">JCM 4753</strain>
    </source>
</reference>
<dbReference type="InterPro" id="IPR036390">
    <property type="entry name" value="WH_DNA-bd_sf"/>
</dbReference>
<protein>
    <submittedName>
        <fullName evidence="6">Helix-turn-helix transcriptional regulator</fullName>
    </submittedName>
</protein>
<keyword evidence="2" id="KW-0238">DNA-binding</keyword>
<keyword evidence="1" id="KW-0805">Transcription regulation</keyword>
<feature type="domain" description="HTH hxlR-type" evidence="5">
    <location>
        <begin position="35"/>
        <end position="134"/>
    </location>
</feature>
<dbReference type="InterPro" id="IPR002577">
    <property type="entry name" value="HTH_HxlR"/>
</dbReference>
<dbReference type="InterPro" id="IPR036388">
    <property type="entry name" value="WH-like_DNA-bd_sf"/>
</dbReference>
<evidence type="ECO:0000256" key="1">
    <source>
        <dbReference type="ARBA" id="ARBA00023015"/>
    </source>
</evidence>
<dbReference type="Gene3D" id="1.10.10.10">
    <property type="entry name" value="Winged helix-like DNA-binding domain superfamily/Winged helix DNA-binding domain"/>
    <property type="match status" value="1"/>
</dbReference>
<evidence type="ECO:0000256" key="2">
    <source>
        <dbReference type="ARBA" id="ARBA00023125"/>
    </source>
</evidence>
<evidence type="ECO:0000256" key="4">
    <source>
        <dbReference type="SAM" id="MobiDB-lite"/>
    </source>
</evidence>
<accession>A0ABS0X6H9</accession>
<evidence type="ECO:0000259" key="5">
    <source>
        <dbReference type="PROSITE" id="PS51118"/>
    </source>
</evidence>
<organism evidence="6 7">
    <name type="scientific">Streptomyces flavofungini</name>
    <dbReference type="NCBI Taxonomy" id="68200"/>
    <lineage>
        <taxon>Bacteria</taxon>
        <taxon>Bacillati</taxon>
        <taxon>Actinomycetota</taxon>
        <taxon>Actinomycetes</taxon>
        <taxon>Kitasatosporales</taxon>
        <taxon>Streptomycetaceae</taxon>
        <taxon>Streptomyces</taxon>
    </lineage>
</organism>
<evidence type="ECO:0000256" key="3">
    <source>
        <dbReference type="ARBA" id="ARBA00023163"/>
    </source>
</evidence>
<dbReference type="PROSITE" id="PS51118">
    <property type="entry name" value="HTH_HXLR"/>
    <property type="match status" value="1"/>
</dbReference>
<comment type="caution">
    <text evidence="6">The sequence shown here is derived from an EMBL/GenBank/DDBJ whole genome shotgun (WGS) entry which is preliminary data.</text>
</comment>
<dbReference type="SUPFAM" id="SSF46785">
    <property type="entry name" value="Winged helix' DNA-binding domain"/>
    <property type="match status" value="1"/>
</dbReference>
<gene>
    <name evidence="6" type="ORF">JGB26_16895</name>
</gene>
<feature type="compositionally biased region" description="Basic and acidic residues" evidence="4">
    <location>
        <begin position="14"/>
        <end position="26"/>
    </location>
</feature>
<sequence length="140" mass="15308">MAHRTVRQAPPATREPRPGLPDDPRARVPAPSPDCPVEVTLAALRGRWTTLLVRELLAGDVYAYSELAAALPQLSDKVLAERLAQLTAAGVVRRTRTPGWPPTVTYELTSHGRDLGPVLQALWDWGAQHPAPREEETVTP</sequence>
<dbReference type="PANTHER" id="PTHR33204:SF18">
    <property type="entry name" value="TRANSCRIPTIONAL REGULATORY PROTEIN"/>
    <property type="match status" value="1"/>
</dbReference>
<proteinExistence type="predicted"/>
<feature type="region of interest" description="Disordered" evidence="4">
    <location>
        <begin position="1"/>
        <end position="33"/>
    </location>
</feature>
<name>A0ABS0X6H9_9ACTN</name>
<dbReference type="Pfam" id="PF01638">
    <property type="entry name" value="HxlR"/>
    <property type="match status" value="1"/>
</dbReference>
<keyword evidence="7" id="KW-1185">Reference proteome</keyword>
<keyword evidence="3" id="KW-0804">Transcription</keyword>